<accession>A0A5N7CNU3</accession>
<dbReference type="EMBL" id="ML735219">
    <property type="protein sequence ID" value="KAE8395368.1"/>
    <property type="molecule type" value="Genomic_DNA"/>
</dbReference>
<protein>
    <submittedName>
        <fullName evidence="2">Uncharacterized protein</fullName>
    </submittedName>
</protein>
<feature type="transmembrane region" description="Helical" evidence="1">
    <location>
        <begin position="12"/>
        <end position="35"/>
    </location>
</feature>
<evidence type="ECO:0000256" key="1">
    <source>
        <dbReference type="SAM" id="Phobius"/>
    </source>
</evidence>
<organism evidence="2">
    <name type="scientific">Petromyces alliaceus</name>
    <name type="common">Aspergillus alliaceus</name>
    <dbReference type="NCBI Taxonomy" id="209559"/>
    <lineage>
        <taxon>Eukaryota</taxon>
        <taxon>Fungi</taxon>
        <taxon>Dikarya</taxon>
        <taxon>Ascomycota</taxon>
        <taxon>Pezizomycotina</taxon>
        <taxon>Eurotiomycetes</taxon>
        <taxon>Eurotiomycetidae</taxon>
        <taxon>Eurotiales</taxon>
        <taxon>Aspergillaceae</taxon>
        <taxon>Aspergillus</taxon>
        <taxon>Aspergillus subgen. Circumdati</taxon>
    </lineage>
</organism>
<feature type="transmembrane region" description="Helical" evidence="1">
    <location>
        <begin position="75"/>
        <end position="95"/>
    </location>
</feature>
<name>A0A5N7CNU3_PETAA</name>
<gene>
    <name evidence="2" type="ORF">BDV23DRAFT_105590</name>
</gene>
<keyword evidence="1" id="KW-0812">Transmembrane</keyword>
<keyword evidence="1" id="KW-0472">Membrane</keyword>
<evidence type="ECO:0000313" key="2">
    <source>
        <dbReference type="EMBL" id="KAE8395368.1"/>
    </source>
</evidence>
<keyword evidence="1" id="KW-1133">Transmembrane helix</keyword>
<proteinExistence type="predicted"/>
<reference evidence="2" key="1">
    <citation type="submission" date="2019-04" db="EMBL/GenBank/DDBJ databases">
        <title>Friends and foes A comparative genomics studyof 23 Aspergillus species from section Flavi.</title>
        <authorList>
            <consortium name="DOE Joint Genome Institute"/>
            <person name="Kjaerbolling I."/>
            <person name="Vesth T."/>
            <person name="Frisvad J.C."/>
            <person name="Nybo J.L."/>
            <person name="Theobald S."/>
            <person name="Kildgaard S."/>
            <person name="Isbrandt T."/>
            <person name="Kuo A."/>
            <person name="Sato A."/>
            <person name="Lyhne E.K."/>
            <person name="Kogle M.E."/>
            <person name="Wiebenga A."/>
            <person name="Kun R.S."/>
            <person name="Lubbers R.J."/>
            <person name="Makela M.R."/>
            <person name="Barry K."/>
            <person name="Chovatia M."/>
            <person name="Clum A."/>
            <person name="Daum C."/>
            <person name="Haridas S."/>
            <person name="He G."/>
            <person name="LaButti K."/>
            <person name="Lipzen A."/>
            <person name="Mondo S."/>
            <person name="Riley R."/>
            <person name="Salamov A."/>
            <person name="Simmons B.A."/>
            <person name="Magnuson J.K."/>
            <person name="Henrissat B."/>
            <person name="Mortensen U.H."/>
            <person name="Larsen T.O."/>
            <person name="Devries R.P."/>
            <person name="Grigoriev I.V."/>
            <person name="Machida M."/>
            <person name="Baker S.E."/>
            <person name="Andersen M.R."/>
        </authorList>
    </citation>
    <scope>NUCLEOTIDE SEQUENCE [LARGE SCALE GENOMIC DNA]</scope>
    <source>
        <strain evidence="2">IBT 14317</strain>
    </source>
</reference>
<sequence length="119" mass="13635">MSNSPMTACLAMFVMIFASVRRIFIDWLFFLNLYFPPILFIKGTLELATYVLIAILCYLCGSIFLVYSTFAGMSSWHSCIYVVCLIIWHFGQYFVDARIKNYVNSACVNISVPSPCLRK</sequence>
<feature type="transmembrane region" description="Helical" evidence="1">
    <location>
        <begin position="47"/>
        <end position="69"/>
    </location>
</feature>
<dbReference type="AlphaFoldDB" id="A0A5N7CNU3"/>
<dbReference type="Proteomes" id="UP000326877">
    <property type="component" value="Unassembled WGS sequence"/>
</dbReference>